<evidence type="ECO:0000256" key="3">
    <source>
        <dbReference type="ARBA" id="ARBA00022729"/>
    </source>
</evidence>
<dbReference type="CDD" id="cd04059">
    <property type="entry name" value="Peptidases_S8_Protein_convertases_Kexins_Furin-like"/>
    <property type="match status" value="1"/>
</dbReference>
<dbReference type="PROSITE" id="PS00138">
    <property type="entry name" value="SUBTILASE_SER"/>
    <property type="match status" value="1"/>
</dbReference>
<gene>
    <name evidence="10" type="ORF">D7S86_21510</name>
</gene>
<sequence>MSPFSFSAGIVLCAIGAGSFAAVASAEPLMLYNVLKPKSVNFGTQAQRPPEREADPLFPFQWPLLNRGNLFLPGPYTRGIDLNVVPVYRQGITGKGVRVMIVDGGLDARHEDLAANVDRSMLHSFTNTNDASATDVGSDDGVSHGTAMAGIVAAVARNGVGGRGVAPGATLGAAQLLAGGERPDERALMQTYGGAPFSRNTDVFSASYEMFIGLPEFHEFESDSEVRALAQLPGLRGGRGAVVVKPSGNEFDGMGDVRCPRAKYVGLTCGHAAFSVARLLPQTIVVSSVNATGKRSSFSNTGANVLVAGLGGDDAPTPAGSAPLRWITTDISGCERGVVAHTPTVEVEHLTDFETPGTLLFGALNARCNYLSISSGTSSAVPSVAGVIALMLEANPALTWRDIRVILARTSRRVDAQSAPLSVLLADRSAYVAEPGWTRNGAGLWFHNAYGYGLVDAQRAVDVARNWPRHLSGPMPSTEWVGLARLQATDPARRVAIPRGKAAGASDTIRVPQSGLVEFVQVRVALDKVNFSDLAIELTSPSGTRSVLLTPYTMLDTPELSGEVVFASNAFMSERMDGAWTLRVVNTGFANPLDPNDAAAQPSLLGWAIRVMGDA</sequence>
<dbReference type="Proteomes" id="UP000270342">
    <property type="component" value="Unassembled WGS sequence"/>
</dbReference>
<dbReference type="GO" id="GO:0016485">
    <property type="term" value="P:protein processing"/>
    <property type="evidence" value="ECO:0007669"/>
    <property type="project" value="TreeGrafter"/>
</dbReference>
<dbReference type="AlphaFoldDB" id="A0A494XIW8"/>
<keyword evidence="11" id="KW-1185">Reference proteome</keyword>
<evidence type="ECO:0000256" key="6">
    <source>
        <dbReference type="ARBA" id="ARBA00022837"/>
    </source>
</evidence>
<dbReference type="GO" id="GO:0012505">
    <property type="term" value="C:endomembrane system"/>
    <property type="evidence" value="ECO:0007669"/>
    <property type="project" value="UniProtKB-ARBA"/>
</dbReference>
<name>A0A494XIW8_9BURK</name>
<organism evidence="10 11">
    <name type="scientific">Pararobbsia silviterrae</name>
    <dbReference type="NCBI Taxonomy" id="1792498"/>
    <lineage>
        <taxon>Bacteria</taxon>
        <taxon>Pseudomonadati</taxon>
        <taxon>Pseudomonadota</taxon>
        <taxon>Betaproteobacteria</taxon>
        <taxon>Burkholderiales</taxon>
        <taxon>Burkholderiaceae</taxon>
        <taxon>Pararobbsia</taxon>
    </lineage>
</organism>
<dbReference type="Pfam" id="PF00082">
    <property type="entry name" value="Peptidase_S8"/>
    <property type="match status" value="1"/>
</dbReference>
<keyword evidence="2 8" id="KW-0645">Protease</keyword>
<feature type="active site" description="Charge relay system" evidence="7 8">
    <location>
        <position position="378"/>
    </location>
</feature>
<comment type="similarity">
    <text evidence="1">Belongs to the peptidase S8 family. Furin subfamily.</text>
</comment>
<evidence type="ECO:0000313" key="10">
    <source>
        <dbReference type="EMBL" id="RKP48586.1"/>
    </source>
</evidence>
<evidence type="ECO:0000256" key="2">
    <source>
        <dbReference type="ARBA" id="ARBA00022670"/>
    </source>
</evidence>
<proteinExistence type="inferred from homology"/>
<protein>
    <recommendedName>
        <fullName evidence="9">P/Homo B domain-containing protein</fullName>
    </recommendedName>
</protein>
<dbReference type="InterPro" id="IPR034182">
    <property type="entry name" value="Kexin/furin"/>
</dbReference>
<evidence type="ECO:0000259" key="9">
    <source>
        <dbReference type="PROSITE" id="PS51829"/>
    </source>
</evidence>
<dbReference type="PANTHER" id="PTHR42884">
    <property type="entry name" value="PROPROTEIN CONVERTASE SUBTILISIN/KEXIN-RELATED"/>
    <property type="match status" value="1"/>
</dbReference>
<dbReference type="PRINTS" id="PR00723">
    <property type="entry name" value="SUBTILISIN"/>
</dbReference>
<keyword evidence="3" id="KW-0732">Signal</keyword>
<keyword evidence="4 8" id="KW-0378">Hydrolase</keyword>
<dbReference type="InterPro" id="IPR023828">
    <property type="entry name" value="Peptidase_S8_Ser-AS"/>
</dbReference>
<dbReference type="SUPFAM" id="SSF52743">
    <property type="entry name" value="Subtilisin-like"/>
    <property type="match status" value="1"/>
</dbReference>
<dbReference type="InterPro" id="IPR036852">
    <property type="entry name" value="Peptidase_S8/S53_dom_sf"/>
</dbReference>
<dbReference type="Pfam" id="PF01483">
    <property type="entry name" value="P_proprotein"/>
    <property type="match status" value="1"/>
</dbReference>
<dbReference type="OrthoDB" id="1676884at2"/>
<evidence type="ECO:0000256" key="5">
    <source>
        <dbReference type="ARBA" id="ARBA00022825"/>
    </source>
</evidence>
<reference evidence="10 11" key="1">
    <citation type="submission" date="2018-10" db="EMBL/GenBank/DDBJ databases">
        <title>Robbsia sp. DHC34, isolated from soil.</title>
        <authorList>
            <person name="Gao Z.-H."/>
            <person name="Qiu L.-H."/>
        </authorList>
    </citation>
    <scope>NUCLEOTIDE SEQUENCE [LARGE SCALE GENOMIC DNA]</scope>
    <source>
        <strain evidence="10 11">DHC34</strain>
    </source>
</reference>
<dbReference type="PROSITE" id="PS51829">
    <property type="entry name" value="P_HOMO_B"/>
    <property type="match status" value="1"/>
</dbReference>
<dbReference type="InterPro" id="IPR000209">
    <property type="entry name" value="Peptidase_S8/S53_dom"/>
</dbReference>
<dbReference type="PROSITE" id="PS51892">
    <property type="entry name" value="SUBTILASE"/>
    <property type="match status" value="1"/>
</dbReference>
<evidence type="ECO:0000256" key="4">
    <source>
        <dbReference type="ARBA" id="ARBA00022801"/>
    </source>
</evidence>
<evidence type="ECO:0000256" key="8">
    <source>
        <dbReference type="PROSITE-ProRule" id="PRU01240"/>
    </source>
</evidence>
<feature type="domain" description="P/Homo B" evidence="9">
    <location>
        <begin position="472"/>
        <end position="615"/>
    </location>
</feature>
<dbReference type="GO" id="GO:0005737">
    <property type="term" value="C:cytoplasm"/>
    <property type="evidence" value="ECO:0007669"/>
    <property type="project" value="UniProtKB-ARBA"/>
</dbReference>
<dbReference type="EMBL" id="RBZU01000011">
    <property type="protein sequence ID" value="RKP48586.1"/>
    <property type="molecule type" value="Genomic_DNA"/>
</dbReference>
<dbReference type="Gene3D" id="3.40.50.200">
    <property type="entry name" value="Peptidase S8/S53 domain"/>
    <property type="match status" value="1"/>
</dbReference>
<evidence type="ECO:0000256" key="7">
    <source>
        <dbReference type="PIRSR" id="PIRSR615500-1"/>
    </source>
</evidence>
<feature type="active site" description="Charge relay system" evidence="7 8">
    <location>
        <position position="144"/>
    </location>
</feature>
<dbReference type="RefSeq" id="WP_121089150.1">
    <property type="nucleotide sequence ID" value="NZ_RBZU01000011.1"/>
</dbReference>
<dbReference type="PANTHER" id="PTHR42884:SF14">
    <property type="entry name" value="NEUROENDOCRINE CONVERTASE 1"/>
    <property type="match status" value="1"/>
</dbReference>
<keyword evidence="5 8" id="KW-0720">Serine protease</keyword>
<dbReference type="GO" id="GO:0004252">
    <property type="term" value="F:serine-type endopeptidase activity"/>
    <property type="evidence" value="ECO:0007669"/>
    <property type="project" value="UniProtKB-UniRule"/>
</dbReference>
<dbReference type="SUPFAM" id="SSF49785">
    <property type="entry name" value="Galactose-binding domain-like"/>
    <property type="match status" value="1"/>
</dbReference>
<comment type="caution">
    <text evidence="10">The sequence shown here is derived from an EMBL/GenBank/DDBJ whole genome shotgun (WGS) entry which is preliminary data.</text>
</comment>
<keyword evidence="6" id="KW-0106">Calcium</keyword>
<dbReference type="GO" id="GO:0016020">
    <property type="term" value="C:membrane"/>
    <property type="evidence" value="ECO:0007669"/>
    <property type="project" value="TreeGrafter"/>
</dbReference>
<dbReference type="Gene3D" id="2.60.120.260">
    <property type="entry name" value="Galactose-binding domain-like"/>
    <property type="match status" value="1"/>
</dbReference>
<evidence type="ECO:0000313" key="11">
    <source>
        <dbReference type="Proteomes" id="UP000270342"/>
    </source>
</evidence>
<evidence type="ECO:0000256" key="1">
    <source>
        <dbReference type="ARBA" id="ARBA00005325"/>
    </source>
</evidence>
<dbReference type="InterPro" id="IPR015500">
    <property type="entry name" value="Peptidase_S8_subtilisin-rel"/>
</dbReference>
<dbReference type="InterPro" id="IPR002884">
    <property type="entry name" value="P_dom"/>
</dbReference>
<feature type="active site" description="Charge relay system" evidence="7 8">
    <location>
        <position position="103"/>
    </location>
</feature>
<dbReference type="InterPro" id="IPR008979">
    <property type="entry name" value="Galactose-bd-like_sf"/>
</dbReference>
<accession>A0A494XIW8</accession>